<dbReference type="GeneTree" id="ENSGT01130000278975"/>
<dbReference type="AlphaFoldDB" id="H3A3R2"/>
<sequence length="221" mass="25729">MTTIVNEIKEGNTHLQTRVQSVEQRVSNIEDTHLTTDSIISDLKKQVEQLRMRTDDQENRSRRNNLCSLGFPEDVEQGNLSKFLQNVLPELLKVPTEMREIKIEWVHHSLGPKPAPGQRPRPFMVHFLCFPAKEQLLSLACDTGKLEWQESHIQVFPDLLKDLQDRRRQFLQVKKKLQGLYYPAVLRVTIDRKQKQFTSPEAVEEFLAEVKTSELGWSERG</sequence>
<dbReference type="EMBL" id="AFYH01165684">
    <property type="status" value="NOT_ANNOTATED_CDS"/>
    <property type="molecule type" value="Genomic_DNA"/>
</dbReference>
<protein>
    <recommendedName>
        <fullName evidence="4">L1 transposable element RRM domain-containing protein</fullName>
    </recommendedName>
</protein>
<keyword evidence="1" id="KW-0175">Coiled coil</keyword>
<evidence type="ECO:0000256" key="1">
    <source>
        <dbReference type="SAM" id="Coils"/>
    </source>
</evidence>
<dbReference type="eggNOG" id="ENOG502SRQ0">
    <property type="taxonomic scope" value="Eukaryota"/>
</dbReference>
<dbReference type="Ensembl" id="ENSLACT00000004321.1">
    <property type="protein sequence ID" value="ENSLACP00000004283.1"/>
    <property type="gene ID" value="ENSLACG00000003811.1"/>
</dbReference>
<feature type="coiled-coil region" evidence="1">
    <location>
        <begin position="12"/>
        <end position="60"/>
    </location>
</feature>
<dbReference type="EMBL" id="AFYH01165683">
    <property type="status" value="NOT_ANNOTATED_CDS"/>
    <property type="molecule type" value="Genomic_DNA"/>
</dbReference>
<dbReference type="Gene3D" id="3.30.70.1820">
    <property type="entry name" value="L1 transposable element, RRM domain"/>
    <property type="match status" value="1"/>
</dbReference>
<dbReference type="InterPro" id="IPR004244">
    <property type="entry name" value="Transposase_22"/>
</dbReference>
<evidence type="ECO:0000313" key="3">
    <source>
        <dbReference type="Proteomes" id="UP000008672"/>
    </source>
</evidence>
<dbReference type="Proteomes" id="UP000008672">
    <property type="component" value="Unassembled WGS sequence"/>
</dbReference>
<accession>H3A3R2</accession>
<reference evidence="2" key="2">
    <citation type="submission" date="2025-08" db="UniProtKB">
        <authorList>
            <consortium name="Ensembl"/>
        </authorList>
    </citation>
    <scope>IDENTIFICATION</scope>
</reference>
<dbReference type="InParanoid" id="H3A3R2"/>
<reference evidence="3" key="1">
    <citation type="submission" date="2011-08" db="EMBL/GenBank/DDBJ databases">
        <title>The draft genome of Latimeria chalumnae.</title>
        <authorList>
            <person name="Di Palma F."/>
            <person name="Alfoldi J."/>
            <person name="Johnson J."/>
            <person name="Berlin A."/>
            <person name="Gnerre S."/>
            <person name="Jaffe D."/>
            <person name="MacCallum I."/>
            <person name="Young S."/>
            <person name="Walker B.J."/>
            <person name="Lander E."/>
            <person name="Lindblad-Toh K."/>
        </authorList>
    </citation>
    <scope>NUCLEOTIDE SEQUENCE [LARGE SCALE GENOMIC DNA]</scope>
    <source>
        <strain evidence="3">Wild caught</strain>
    </source>
</reference>
<name>H3A3R2_LATCH</name>
<proteinExistence type="predicted"/>
<keyword evidence="3" id="KW-1185">Reference proteome</keyword>
<reference evidence="2" key="3">
    <citation type="submission" date="2025-09" db="UniProtKB">
        <authorList>
            <consortium name="Ensembl"/>
        </authorList>
    </citation>
    <scope>IDENTIFICATION</scope>
</reference>
<evidence type="ECO:0000313" key="2">
    <source>
        <dbReference type="Ensembl" id="ENSLACP00000004283.1"/>
    </source>
</evidence>
<dbReference type="PANTHER" id="PTHR11505">
    <property type="entry name" value="L1 TRANSPOSABLE ELEMENT-RELATED"/>
    <property type="match status" value="1"/>
</dbReference>
<dbReference type="HOGENOM" id="CLU_062834_2_1_1"/>
<evidence type="ECO:0008006" key="4">
    <source>
        <dbReference type="Google" id="ProtNLM"/>
    </source>
</evidence>
<organism evidence="2 3">
    <name type="scientific">Latimeria chalumnae</name>
    <name type="common">Coelacanth</name>
    <dbReference type="NCBI Taxonomy" id="7897"/>
    <lineage>
        <taxon>Eukaryota</taxon>
        <taxon>Metazoa</taxon>
        <taxon>Chordata</taxon>
        <taxon>Craniata</taxon>
        <taxon>Vertebrata</taxon>
        <taxon>Euteleostomi</taxon>
        <taxon>Coelacanthiformes</taxon>
        <taxon>Coelacanthidae</taxon>
        <taxon>Latimeria</taxon>
    </lineage>
</organism>